<reference evidence="2 3" key="1">
    <citation type="submission" date="2019-05" db="EMBL/GenBank/DDBJ databases">
        <title>Emergence of the Ug99 lineage of the wheat stem rust pathogen through somatic hybridization.</title>
        <authorList>
            <person name="Li F."/>
            <person name="Upadhyaya N.M."/>
            <person name="Sperschneider J."/>
            <person name="Matny O."/>
            <person name="Nguyen-Phuc H."/>
            <person name="Mago R."/>
            <person name="Raley C."/>
            <person name="Miller M.E."/>
            <person name="Silverstein K.A.T."/>
            <person name="Henningsen E."/>
            <person name="Hirsch C.D."/>
            <person name="Visser B."/>
            <person name="Pretorius Z.A."/>
            <person name="Steffenson B.J."/>
            <person name="Schwessinger B."/>
            <person name="Dodds P.N."/>
            <person name="Figueroa M."/>
        </authorList>
    </citation>
    <scope>NUCLEOTIDE SEQUENCE [LARGE SCALE GENOMIC DNA]</scope>
    <source>
        <strain evidence="2 3">Ug99</strain>
    </source>
</reference>
<organism evidence="2 3">
    <name type="scientific">Puccinia graminis f. sp. tritici</name>
    <dbReference type="NCBI Taxonomy" id="56615"/>
    <lineage>
        <taxon>Eukaryota</taxon>
        <taxon>Fungi</taxon>
        <taxon>Dikarya</taxon>
        <taxon>Basidiomycota</taxon>
        <taxon>Pucciniomycotina</taxon>
        <taxon>Pucciniomycetes</taxon>
        <taxon>Pucciniales</taxon>
        <taxon>Pucciniaceae</taxon>
        <taxon>Puccinia</taxon>
    </lineage>
</organism>
<sequence length="99" mass="11636">MKNVMTSSNSPRKRSACQVHNTKPSWTVVGKEAHMCPPAQKSPRMTPKKKKAPRRLSQRIFQWTRTTSRDDRQYQKESNPNVQFILKPTNQKKKKSKKR</sequence>
<protein>
    <submittedName>
        <fullName evidence="2">Uncharacterized protein</fullName>
    </submittedName>
</protein>
<accession>A0A5B0PMD4</accession>
<dbReference type="Proteomes" id="UP000325313">
    <property type="component" value="Unassembled WGS sequence"/>
</dbReference>
<name>A0A5B0PMD4_PUCGR</name>
<feature type="compositionally biased region" description="Basic residues" evidence="1">
    <location>
        <begin position="46"/>
        <end position="57"/>
    </location>
</feature>
<feature type="compositionally biased region" description="Polar residues" evidence="1">
    <location>
        <begin position="1"/>
        <end position="10"/>
    </location>
</feature>
<proteinExistence type="predicted"/>
<feature type="region of interest" description="Disordered" evidence="1">
    <location>
        <begin position="36"/>
        <end position="99"/>
    </location>
</feature>
<evidence type="ECO:0000313" key="2">
    <source>
        <dbReference type="EMBL" id="KAA1102807.1"/>
    </source>
</evidence>
<evidence type="ECO:0000313" key="3">
    <source>
        <dbReference type="Proteomes" id="UP000325313"/>
    </source>
</evidence>
<evidence type="ECO:0000256" key="1">
    <source>
        <dbReference type="SAM" id="MobiDB-lite"/>
    </source>
</evidence>
<feature type="region of interest" description="Disordered" evidence="1">
    <location>
        <begin position="1"/>
        <end position="23"/>
    </location>
</feature>
<dbReference type="EMBL" id="VDEP01000337">
    <property type="protein sequence ID" value="KAA1102807.1"/>
    <property type="molecule type" value="Genomic_DNA"/>
</dbReference>
<gene>
    <name evidence="2" type="ORF">PGTUg99_036191</name>
</gene>
<dbReference type="AlphaFoldDB" id="A0A5B0PMD4"/>
<feature type="compositionally biased region" description="Basic residues" evidence="1">
    <location>
        <begin position="90"/>
        <end position="99"/>
    </location>
</feature>
<comment type="caution">
    <text evidence="2">The sequence shown here is derived from an EMBL/GenBank/DDBJ whole genome shotgun (WGS) entry which is preliminary data.</text>
</comment>